<proteinExistence type="predicted"/>
<dbReference type="STRING" id="671072.PL9214290809"/>
<evidence type="ECO:0000313" key="2">
    <source>
        <dbReference type="EMBL" id="CUR31218.1"/>
    </source>
</evidence>
<organism evidence="2 3">
    <name type="scientific">Planktothrix tepida PCC 9214</name>
    <dbReference type="NCBI Taxonomy" id="671072"/>
    <lineage>
        <taxon>Bacteria</taxon>
        <taxon>Bacillati</taxon>
        <taxon>Cyanobacteriota</taxon>
        <taxon>Cyanophyceae</taxon>
        <taxon>Oscillatoriophycideae</taxon>
        <taxon>Oscillatoriales</taxon>
        <taxon>Microcoleaceae</taxon>
        <taxon>Planktothrix</taxon>
    </lineage>
</organism>
<dbReference type="OrthoDB" id="423517at2"/>
<keyword evidence="3" id="KW-1185">Reference proteome</keyword>
<dbReference type="RefSeq" id="WP_072718112.1">
    <property type="nucleotide sequence ID" value="NZ_LN889782.1"/>
</dbReference>
<dbReference type="Pfam" id="PF10719">
    <property type="entry name" value="ComFB"/>
    <property type="match status" value="1"/>
</dbReference>
<evidence type="ECO:0000313" key="3">
    <source>
        <dbReference type="Proteomes" id="UP000184315"/>
    </source>
</evidence>
<dbReference type="AlphaFoldDB" id="A0A1J1LGS1"/>
<gene>
    <name evidence="2" type="ORF">PL9214290809</name>
</gene>
<accession>A0A1J1LGS1</accession>
<evidence type="ECO:0008006" key="4">
    <source>
        <dbReference type="Google" id="ProtNLM"/>
    </source>
</evidence>
<dbReference type="Proteomes" id="UP000184315">
    <property type="component" value="Unassembled WGS sequence"/>
</dbReference>
<name>A0A1J1LGS1_9CYAN</name>
<dbReference type="EMBL" id="CZDF01000132">
    <property type="protein sequence ID" value="CUR31218.1"/>
    <property type="molecule type" value="Genomic_DNA"/>
</dbReference>
<dbReference type="InterPro" id="IPR019657">
    <property type="entry name" value="ComFB"/>
</dbReference>
<evidence type="ECO:0000256" key="1">
    <source>
        <dbReference type="SAM" id="MobiDB-lite"/>
    </source>
</evidence>
<feature type="region of interest" description="Disordered" evidence="1">
    <location>
        <begin position="177"/>
        <end position="196"/>
    </location>
</feature>
<protein>
    <recommendedName>
        <fullName evidence="4">Late competence development protein ComFB</fullName>
    </recommendedName>
</protein>
<feature type="compositionally biased region" description="Polar residues" evidence="1">
    <location>
        <begin position="177"/>
        <end position="189"/>
    </location>
</feature>
<reference evidence="3" key="1">
    <citation type="submission" date="2015-10" db="EMBL/GenBank/DDBJ databases">
        <authorList>
            <person name="Regsiter A."/>
            <person name="william w."/>
        </authorList>
    </citation>
    <scope>NUCLEOTIDE SEQUENCE [LARGE SCALE GENOMIC DNA]</scope>
</reference>
<sequence length="196" mass="21626">MSIEKIVEQALQDGYLTPSMEAEVGRICNTASELSIEEYMALDRLMGALLTGEVVVLPRKQFINVMEELVLSEAIARVAEIEENSEQSLDVGDIAAYALNRLPPLYATTEEGAQYQRSRAKEELQVLIANQVKEAIERNLNRAAQNQTVLGKSTGEAVLSQVSSLLQTYAQNYDPTSNMTSKPINTSSVHEIGQDY</sequence>